<evidence type="ECO:0000313" key="5">
    <source>
        <dbReference type="EMBL" id="KKL22471.1"/>
    </source>
</evidence>
<accession>A0A0F9DXQ9</accession>
<comment type="caution">
    <text evidence="5">The sequence shown here is derived from an EMBL/GenBank/DDBJ whole genome shotgun (WGS) entry which is preliminary data.</text>
</comment>
<dbReference type="GO" id="GO:0016491">
    <property type="term" value="F:oxidoreductase activity"/>
    <property type="evidence" value="ECO:0007669"/>
    <property type="project" value="InterPro"/>
</dbReference>
<dbReference type="PANTHER" id="PTHR33563">
    <property type="match status" value="1"/>
</dbReference>
<dbReference type="GO" id="GO:0003856">
    <property type="term" value="F:3-dehydroquinate synthase activity"/>
    <property type="evidence" value="ECO:0007669"/>
    <property type="project" value="InterPro"/>
</dbReference>
<dbReference type="Pfam" id="PF26558">
    <property type="entry name" value="DHQS_2nd"/>
    <property type="match status" value="1"/>
</dbReference>
<sequence>ESSAKPKGKKVGKKFKVLSNKDIDKILVSAKKGLDFVIIEVKDWKIIPLENIIAKLHKIHTKIFALARNPEEVRKMFSILEVGVDGVIYNTSSINEVKEALVYLGTKSFDLKTGKIIDIKPVGDGERVCVDTTSMLHRGEGMLIGNRANFMFLVHNESVGSSFTSPRPFRVNAGAVHCYTLSPDGKTKYLSEIETGSEVLVLDSKGKARRATVGRSKIERRPMLMIKAKAGNEEGGIIAQDAETIRFVKSNGHLVSVTHLKKGDSVLVYSKPATGRHFGMEVSDEYILEK</sequence>
<evidence type="ECO:0000256" key="2">
    <source>
        <dbReference type="ARBA" id="ARBA00023141"/>
    </source>
</evidence>
<feature type="domain" description="3-dehydroquinate synthase N-terminal" evidence="3">
    <location>
        <begin position="9"/>
        <end position="100"/>
    </location>
</feature>
<dbReference type="Pfam" id="PF01959">
    <property type="entry name" value="DHQS"/>
    <property type="match status" value="1"/>
</dbReference>
<dbReference type="InterPro" id="IPR056179">
    <property type="entry name" value="DHQS_C"/>
</dbReference>
<keyword evidence="2" id="KW-0057">Aromatic amino acid biosynthesis</keyword>
<dbReference type="PANTHER" id="PTHR33563:SF1">
    <property type="entry name" value="3-DEHYDROQUINATE SYNTHASE"/>
    <property type="match status" value="1"/>
</dbReference>
<dbReference type="GO" id="GO:0009073">
    <property type="term" value="P:aromatic amino acid family biosynthetic process"/>
    <property type="evidence" value="ECO:0007669"/>
    <property type="project" value="UniProtKB-KW"/>
</dbReference>
<dbReference type="PIRSF" id="PIRSF006655">
    <property type="entry name" value="DHQ_synth"/>
    <property type="match status" value="1"/>
</dbReference>
<keyword evidence="1" id="KW-0028">Amino-acid biosynthesis</keyword>
<feature type="domain" description="3-dehydroquinate synthase C-terminal" evidence="4">
    <location>
        <begin position="115"/>
        <end position="290"/>
    </location>
</feature>
<proteinExistence type="predicted"/>
<evidence type="ECO:0000259" key="3">
    <source>
        <dbReference type="Pfam" id="PF01959"/>
    </source>
</evidence>
<feature type="non-terminal residue" evidence="5">
    <location>
        <position position="1"/>
    </location>
</feature>
<dbReference type="AlphaFoldDB" id="A0A0F9DXQ9"/>
<protein>
    <recommendedName>
        <fullName evidence="6">3-dehydroquinate synthase</fullName>
    </recommendedName>
</protein>
<reference evidence="5" key="1">
    <citation type="journal article" date="2015" name="Nature">
        <title>Complex archaea that bridge the gap between prokaryotes and eukaryotes.</title>
        <authorList>
            <person name="Spang A."/>
            <person name="Saw J.H."/>
            <person name="Jorgensen S.L."/>
            <person name="Zaremba-Niedzwiedzka K."/>
            <person name="Martijn J."/>
            <person name="Lind A.E."/>
            <person name="van Eijk R."/>
            <person name="Schleper C."/>
            <person name="Guy L."/>
            <person name="Ettema T.J."/>
        </authorList>
    </citation>
    <scope>NUCLEOTIDE SEQUENCE</scope>
</reference>
<evidence type="ECO:0000256" key="1">
    <source>
        <dbReference type="ARBA" id="ARBA00022605"/>
    </source>
</evidence>
<name>A0A0F9DXQ9_9ZZZZ</name>
<organism evidence="5">
    <name type="scientific">marine sediment metagenome</name>
    <dbReference type="NCBI Taxonomy" id="412755"/>
    <lineage>
        <taxon>unclassified sequences</taxon>
        <taxon>metagenomes</taxon>
        <taxon>ecological metagenomes</taxon>
    </lineage>
</organism>
<dbReference type="EMBL" id="LAZR01037335">
    <property type="protein sequence ID" value="KKL22471.1"/>
    <property type="molecule type" value="Genomic_DNA"/>
</dbReference>
<evidence type="ECO:0000259" key="4">
    <source>
        <dbReference type="Pfam" id="PF26558"/>
    </source>
</evidence>
<gene>
    <name evidence="5" type="ORF">LCGC14_2435100</name>
</gene>
<dbReference type="InterPro" id="IPR002812">
    <property type="entry name" value="DHQS"/>
</dbReference>
<evidence type="ECO:0008006" key="6">
    <source>
        <dbReference type="Google" id="ProtNLM"/>
    </source>
</evidence>
<dbReference type="GO" id="GO:0008652">
    <property type="term" value="P:amino acid biosynthetic process"/>
    <property type="evidence" value="ECO:0007669"/>
    <property type="project" value="UniProtKB-KW"/>
</dbReference>
<dbReference type="InterPro" id="IPR030960">
    <property type="entry name" value="DHQS/DOIS_N"/>
</dbReference>